<comment type="subcellular location">
    <subcellularLocation>
        <location evidence="2">Membrane</location>
    </subcellularLocation>
</comment>
<dbReference type="Pfam" id="PF00067">
    <property type="entry name" value="p450"/>
    <property type="match status" value="2"/>
</dbReference>
<evidence type="ECO:0000256" key="7">
    <source>
        <dbReference type="ARBA" id="ARBA00022989"/>
    </source>
</evidence>
<comment type="caution">
    <text evidence="13">The sequence shown here is derived from an EMBL/GenBank/DDBJ whole genome shotgun (WGS) entry which is preliminary data.</text>
</comment>
<organism evidence="13 14">
    <name type="scientific">Aspergillus niger</name>
    <dbReference type="NCBI Taxonomy" id="5061"/>
    <lineage>
        <taxon>Eukaryota</taxon>
        <taxon>Fungi</taxon>
        <taxon>Dikarya</taxon>
        <taxon>Ascomycota</taxon>
        <taxon>Pezizomycotina</taxon>
        <taxon>Eurotiomycetes</taxon>
        <taxon>Eurotiomycetidae</taxon>
        <taxon>Eurotiales</taxon>
        <taxon>Aspergillaceae</taxon>
        <taxon>Aspergillus</taxon>
        <taxon>Aspergillus subgen. Circumdati</taxon>
    </lineage>
</organism>
<dbReference type="OrthoDB" id="4491047at2759"/>
<dbReference type="VEuPathDB" id="FungiDB:M747DRAFT_257734"/>
<keyword evidence="4 12" id="KW-0349">Heme</keyword>
<evidence type="ECO:0000256" key="5">
    <source>
        <dbReference type="ARBA" id="ARBA00022692"/>
    </source>
</evidence>
<dbReference type="SUPFAM" id="SSF48264">
    <property type="entry name" value="Cytochrome P450"/>
    <property type="match status" value="1"/>
</dbReference>
<protein>
    <recommendedName>
        <fullName evidence="15">Cytochrome P450</fullName>
    </recommendedName>
</protein>
<dbReference type="InterPro" id="IPR001128">
    <property type="entry name" value="Cyt_P450"/>
</dbReference>
<dbReference type="VEuPathDB" id="FungiDB:ASPNIDRAFT2_1159092"/>
<keyword evidence="8" id="KW-0560">Oxidoreductase</keyword>
<evidence type="ECO:0000256" key="3">
    <source>
        <dbReference type="ARBA" id="ARBA00010617"/>
    </source>
</evidence>
<evidence type="ECO:0000256" key="10">
    <source>
        <dbReference type="ARBA" id="ARBA00023033"/>
    </source>
</evidence>
<dbReference type="GO" id="GO:0004497">
    <property type="term" value="F:monooxygenase activity"/>
    <property type="evidence" value="ECO:0007669"/>
    <property type="project" value="UniProtKB-KW"/>
</dbReference>
<keyword evidence="5" id="KW-0812">Transmembrane</keyword>
<evidence type="ECO:0000256" key="12">
    <source>
        <dbReference type="PIRSR" id="PIRSR602403-1"/>
    </source>
</evidence>
<dbReference type="GO" id="GO:0016705">
    <property type="term" value="F:oxidoreductase activity, acting on paired donors, with incorporation or reduction of molecular oxygen"/>
    <property type="evidence" value="ECO:0007669"/>
    <property type="project" value="InterPro"/>
</dbReference>
<dbReference type="PANTHER" id="PTHR24305">
    <property type="entry name" value="CYTOCHROME P450"/>
    <property type="match status" value="1"/>
</dbReference>
<dbReference type="PRINTS" id="PR00465">
    <property type="entry name" value="EP450IV"/>
</dbReference>
<accession>A0A117DZ50</accession>
<evidence type="ECO:0000256" key="1">
    <source>
        <dbReference type="ARBA" id="ARBA00001971"/>
    </source>
</evidence>
<dbReference type="GO" id="GO:0020037">
    <property type="term" value="F:heme binding"/>
    <property type="evidence" value="ECO:0007669"/>
    <property type="project" value="InterPro"/>
</dbReference>
<comment type="similarity">
    <text evidence="3">Belongs to the cytochrome P450 family.</text>
</comment>
<keyword evidence="10" id="KW-0503">Monooxygenase</keyword>
<dbReference type="VEuPathDB" id="FungiDB:ATCC64974_68680"/>
<keyword evidence="11" id="KW-0472">Membrane</keyword>
<dbReference type="AlphaFoldDB" id="A0A117DZ50"/>
<dbReference type="InterPro" id="IPR050121">
    <property type="entry name" value="Cytochrome_P450_monoxygenase"/>
</dbReference>
<evidence type="ECO:0000256" key="8">
    <source>
        <dbReference type="ARBA" id="ARBA00023002"/>
    </source>
</evidence>
<dbReference type="Proteomes" id="UP000068243">
    <property type="component" value="Unassembled WGS sequence"/>
</dbReference>
<reference evidence="14" key="1">
    <citation type="journal article" date="2016" name="Genome Announc.">
        <title>Draft genome sequence of Aspergillus niger strain An76.</title>
        <authorList>
            <person name="Gong W."/>
            <person name="Cheng Z."/>
            <person name="Zhang H."/>
            <person name="Liu L."/>
            <person name="Gao P."/>
            <person name="Wang L."/>
        </authorList>
    </citation>
    <scope>NUCLEOTIDE SEQUENCE [LARGE SCALE GENOMIC DNA]</scope>
    <source>
        <strain evidence="14">An76</strain>
    </source>
</reference>
<evidence type="ECO:0000256" key="9">
    <source>
        <dbReference type="ARBA" id="ARBA00023004"/>
    </source>
</evidence>
<dbReference type="VEuPathDB" id="FungiDB:An04g02950"/>
<dbReference type="InterPro" id="IPR036396">
    <property type="entry name" value="Cyt_P450_sf"/>
</dbReference>
<keyword evidence="7" id="KW-1133">Transmembrane helix</keyword>
<dbReference type="InterPro" id="IPR002403">
    <property type="entry name" value="Cyt_P450_E_grp-IV"/>
</dbReference>
<gene>
    <name evidence="13" type="ORF">ABL_03648</name>
</gene>
<evidence type="ECO:0000313" key="14">
    <source>
        <dbReference type="Proteomes" id="UP000068243"/>
    </source>
</evidence>
<dbReference type="GO" id="GO:0005506">
    <property type="term" value="F:iron ion binding"/>
    <property type="evidence" value="ECO:0007669"/>
    <property type="project" value="InterPro"/>
</dbReference>
<keyword evidence="6 12" id="KW-0479">Metal-binding</keyword>
<evidence type="ECO:0000256" key="6">
    <source>
        <dbReference type="ARBA" id="ARBA00022723"/>
    </source>
</evidence>
<evidence type="ECO:0000256" key="11">
    <source>
        <dbReference type="ARBA" id="ARBA00023136"/>
    </source>
</evidence>
<evidence type="ECO:0000313" key="13">
    <source>
        <dbReference type="EMBL" id="GAQ40492.1"/>
    </source>
</evidence>
<proteinExistence type="inferred from homology"/>
<comment type="cofactor">
    <cofactor evidence="1 12">
        <name>heme</name>
        <dbReference type="ChEBI" id="CHEBI:30413"/>
    </cofactor>
</comment>
<dbReference type="EMBL" id="BCMY01000005">
    <property type="protein sequence ID" value="GAQ40492.1"/>
    <property type="molecule type" value="Genomic_DNA"/>
</dbReference>
<dbReference type="OMA" id="HTIWRRI"/>
<dbReference type="PANTHER" id="PTHR24305:SF112">
    <property type="entry name" value="L-ORNITHINE-N5-MONOOXYGENASE (EUROFUNG)"/>
    <property type="match status" value="1"/>
</dbReference>
<feature type="binding site" description="axial binding residue" evidence="12">
    <location>
        <position position="441"/>
    </location>
    <ligand>
        <name>heme</name>
        <dbReference type="ChEBI" id="CHEBI:30413"/>
    </ligand>
    <ligandPart>
        <name>Fe</name>
        <dbReference type="ChEBI" id="CHEBI:18248"/>
    </ligandPart>
</feature>
<dbReference type="Gene3D" id="1.10.630.10">
    <property type="entry name" value="Cytochrome P450"/>
    <property type="match status" value="2"/>
</dbReference>
<keyword evidence="9 12" id="KW-0408">Iron</keyword>
<evidence type="ECO:0000256" key="2">
    <source>
        <dbReference type="ARBA" id="ARBA00004370"/>
    </source>
</evidence>
<evidence type="ECO:0008006" key="15">
    <source>
        <dbReference type="Google" id="ProtNLM"/>
    </source>
</evidence>
<evidence type="ECO:0000256" key="4">
    <source>
        <dbReference type="ARBA" id="ARBA00022617"/>
    </source>
</evidence>
<sequence length="470" mass="52812">MATAELATAAAAITLQTFLSPIPEVSTIKILSTYILVNLAAVAWSLRASILADIPPPPSIAWLNLVFLSTATSWTVIHRLYFSPLASLPGPKRAAVSRLWVANQCRLGRSAAYLEEIHEEYNADIVRVGPNEVSIIDVEAIQEIYKGQYPRGYFYELRASMGERNLNSERDYTHHGEWRRLWEKALSAKELVNYDGRLQHHVEKFLRLLKNSEGRDVNTIKLTERFQVDVIMDVFFSKDSQIQDSEEDTFLSNFVHKYLGVAGVIACLRNVGEILSCLPSPPEAKAFEREIEEIISERRMKVAPQKDFIHHFITGGPAGRHLVQAKLRAELDTTYNAGAELTVESTRKLPYLNGVLNEGLRLGNPAPVGVPVKTPPGGLQFGDTYVPGNVEVKVPFRVTLTDSRWFPKGDRFIPERWTGEMPELVRDRRAFTPFGYSVHSCVGKQLVTNELKILIAKTVHEFNIFARGSV</sequence>
<name>A0A117DZ50_ASPNG</name>